<dbReference type="Proteomes" id="UP001066276">
    <property type="component" value="Chromosome 12"/>
</dbReference>
<keyword evidence="3" id="KW-1185">Reference proteome</keyword>
<protein>
    <submittedName>
        <fullName evidence="2">Uncharacterized protein</fullName>
    </submittedName>
</protein>
<feature type="region of interest" description="Disordered" evidence="1">
    <location>
        <begin position="82"/>
        <end position="182"/>
    </location>
</feature>
<evidence type="ECO:0000313" key="2">
    <source>
        <dbReference type="EMBL" id="KAJ1079785.1"/>
    </source>
</evidence>
<accession>A0AAV7KM37</accession>
<organism evidence="2 3">
    <name type="scientific">Pleurodeles waltl</name>
    <name type="common">Iberian ribbed newt</name>
    <dbReference type="NCBI Taxonomy" id="8319"/>
    <lineage>
        <taxon>Eukaryota</taxon>
        <taxon>Metazoa</taxon>
        <taxon>Chordata</taxon>
        <taxon>Craniata</taxon>
        <taxon>Vertebrata</taxon>
        <taxon>Euteleostomi</taxon>
        <taxon>Amphibia</taxon>
        <taxon>Batrachia</taxon>
        <taxon>Caudata</taxon>
        <taxon>Salamandroidea</taxon>
        <taxon>Salamandridae</taxon>
        <taxon>Pleurodelinae</taxon>
        <taxon>Pleurodeles</taxon>
    </lineage>
</organism>
<dbReference type="EMBL" id="JANPWB010000016">
    <property type="protein sequence ID" value="KAJ1079785.1"/>
    <property type="molecule type" value="Genomic_DNA"/>
</dbReference>
<name>A0AAV7KM37_PLEWA</name>
<proteinExistence type="predicted"/>
<evidence type="ECO:0000256" key="1">
    <source>
        <dbReference type="SAM" id="MobiDB-lite"/>
    </source>
</evidence>
<dbReference type="AlphaFoldDB" id="A0AAV7KM37"/>
<sequence length="182" mass="19052">MAEGTVSLPGYSELGSQAERVVSRPDYFPFYGRTVSVTGSFRSPNQPPPLQDSRFSFSLDAAASLPGSQCDVTTSHIVGVIPHSHRGPGAAGASRVSSGLLPILTSPRRRRHSPFPPGAAGGSSVSSGLFPIRPVLHDRGAPLPGPGAAAPRLRSRKGTVGWQKPGGRVQLKKRVDEAGRRG</sequence>
<comment type="caution">
    <text evidence="2">The sequence shown here is derived from an EMBL/GenBank/DDBJ whole genome shotgun (WGS) entry which is preliminary data.</text>
</comment>
<gene>
    <name evidence="2" type="ORF">NDU88_000022</name>
</gene>
<feature type="compositionally biased region" description="Basic and acidic residues" evidence="1">
    <location>
        <begin position="173"/>
        <end position="182"/>
    </location>
</feature>
<reference evidence="2" key="1">
    <citation type="journal article" date="2022" name="bioRxiv">
        <title>Sequencing and chromosome-scale assembly of the giantPleurodeles waltlgenome.</title>
        <authorList>
            <person name="Brown T."/>
            <person name="Elewa A."/>
            <person name="Iarovenko S."/>
            <person name="Subramanian E."/>
            <person name="Araus A.J."/>
            <person name="Petzold A."/>
            <person name="Susuki M."/>
            <person name="Suzuki K.-i.T."/>
            <person name="Hayashi T."/>
            <person name="Toyoda A."/>
            <person name="Oliveira C."/>
            <person name="Osipova E."/>
            <person name="Leigh N.D."/>
            <person name="Simon A."/>
            <person name="Yun M.H."/>
        </authorList>
    </citation>
    <scope>NUCLEOTIDE SEQUENCE</scope>
    <source>
        <strain evidence="2">20211129_DDA</strain>
        <tissue evidence="2">Liver</tissue>
    </source>
</reference>
<evidence type="ECO:0000313" key="3">
    <source>
        <dbReference type="Proteomes" id="UP001066276"/>
    </source>
</evidence>